<dbReference type="GO" id="GO:0005886">
    <property type="term" value="C:plasma membrane"/>
    <property type="evidence" value="ECO:0007669"/>
    <property type="project" value="UniProtKB-SubCell"/>
</dbReference>
<evidence type="ECO:0000256" key="9">
    <source>
        <dbReference type="ARBA" id="ARBA00022777"/>
    </source>
</evidence>
<dbReference type="InterPro" id="IPR050398">
    <property type="entry name" value="HssS/ArlS-like"/>
</dbReference>
<proteinExistence type="predicted"/>
<dbReference type="PANTHER" id="PTHR45528:SF1">
    <property type="entry name" value="SENSOR HISTIDINE KINASE CPXA"/>
    <property type="match status" value="1"/>
</dbReference>
<keyword evidence="9 17" id="KW-0418">Kinase</keyword>
<dbReference type="PROSITE" id="PS50885">
    <property type="entry name" value="HAMP"/>
    <property type="match status" value="1"/>
</dbReference>
<keyword evidence="11 14" id="KW-1133">Transmembrane helix</keyword>
<dbReference type="PANTHER" id="PTHR45528">
    <property type="entry name" value="SENSOR HISTIDINE KINASE CPXA"/>
    <property type="match status" value="1"/>
</dbReference>
<accession>A0A3T0I0P2</accession>
<dbReference type="SUPFAM" id="SSF158472">
    <property type="entry name" value="HAMP domain-like"/>
    <property type="match status" value="1"/>
</dbReference>
<comment type="subcellular location">
    <subcellularLocation>
        <location evidence="2">Cell membrane</location>
        <topology evidence="2">Multi-pass membrane protein</topology>
    </subcellularLocation>
</comment>
<dbReference type="Pfam" id="PF02518">
    <property type="entry name" value="HATPase_c"/>
    <property type="match status" value="1"/>
</dbReference>
<evidence type="ECO:0000256" key="2">
    <source>
        <dbReference type="ARBA" id="ARBA00004651"/>
    </source>
</evidence>
<dbReference type="CDD" id="cd06225">
    <property type="entry name" value="HAMP"/>
    <property type="match status" value="1"/>
</dbReference>
<evidence type="ECO:0000256" key="13">
    <source>
        <dbReference type="ARBA" id="ARBA00023136"/>
    </source>
</evidence>
<keyword evidence="18" id="KW-1185">Reference proteome</keyword>
<keyword evidence="7 14" id="KW-0812">Transmembrane</keyword>
<dbReference type="EMBL" id="CP022572">
    <property type="protein sequence ID" value="AZU62909.1"/>
    <property type="molecule type" value="Genomic_DNA"/>
</dbReference>
<dbReference type="SUPFAM" id="SSF55874">
    <property type="entry name" value="ATPase domain of HSP90 chaperone/DNA topoisomerase II/histidine kinase"/>
    <property type="match status" value="1"/>
</dbReference>
<feature type="transmembrane region" description="Helical" evidence="14">
    <location>
        <begin position="20"/>
        <end position="38"/>
    </location>
</feature>
<dbReference type="Pfam" id="PF00672">
    <property type="entry name" value="HAMP"/>
    <property type="match status" value="1"/>
</dbReference>
<dbReference type="InterPro" id="IPR003594">
    <property type="entry name" value="HATPase_dom"/>
</dbReference>
<feature type="domain" description="HAMP" evidence="16">
    <location>
        <begin position="193"/>
        <end position="245"/>
    </location>
</feature>
<dbReference type="Proteomes" id="UP000282892">
    <property type="component" value="Chromosome"/>
</dbReference>
<dbReference type="PRINTS" id="PR00344">
    <property type="entry name" value="BCTRLSENSOR"/>
</dbReference>
<comment type="catalytic activity">
    <reaction evidence="1">
        <text>ATP + protein L-histidine = ADP + protein N-phospho-L-histidine.</text>
        <dbReference type="EC" id="2.7.13.3"/>
    </reaction>
</comment>
<evidence type="ECO:0000256" key="7">
    <source>
        <dbReference type="ARBA" id="ARBA00022692"/>
    </source>
</evidence>
<keyword evidence="6" id="KW-0808">Transferase</keyword>
<dbReference type="RefSeq" id="WP_084797603.1">
    <property type="nucleotide sequence ID" value="NZ_CP022572.1"/>
</dbReference>
<evidence type="ECO:0000256" key="6">
    <source>
        <dbReference type="ARBA" id="ARBA00022679"/>
    </source>
</evidence>
<protein>
    <recommendedName>
        <fullName evidence="3">histidine kinase</fullName>
        <ecNumber evidence="3">2.7.13.3</ecNumber>
    </recommendedName>
</protein>
<dbReference type="SMART" id="SM00388">
    <property type="entry name" value="HisKA"/>
    <property type="match status" value="1"/>
</dbReference>
<dbReference type="SUPFAM" id="SSF47384">
    <property type="entry name" value="Homodimeric domain of signal transducing histidine kinase"/>
    <property type="match status" value="1"/>
</dbReference>
<evidence type="ECO:0000256" key="4">
    <source>
        <dbReference type="ARBA" id="ARBA00022475"/>
    </source>
</evidence>
<dbReference type="CDD" id="cd00082">
    <property type="entry name" value="HisKA"/>
    <property type="match status" value="1"/>
</dbReference>
<dbReference type="AlphaFoldDB" id="A0A3T0I0P2"/>
<evidence type="ECO:0000256" key="12">
    <source>
        <dbReference type="ARBA" id="ARBA00023012"/>
    </source>
</evidence>
<dbReference type="InterPro" id="IPR003661">
    <property type="entry name" value="HisK_dim/P_dom"/>
</dbReference>
<evidence type="ECO:0000256" key="14">
    <source>
        <dbReference type="SAM" id="Phobius"/>
    </source>
</evidence>
<evidence type="ECO:0000259" key="15">
    <source>
        <dbReference type="PROSITE" id="PS50109"/>
    </source>
</evidence>
<dbReference type="Pfam" id="PF00512">
    <property type="entry name" value="HisKA"/>
    <property type="match status" value="1"/>
</dbReference>
<keyword evidence="8" id="KW-0547">Nucleotide-binding</keyword>
<dbReference type="STRING" id="1193713.GCA_001636315_00344"/>
<evidence type="ECO:0000256" key="5">
    <source>
        <dbReference type="ARBA" id="ARBA00022553"/>
    </source>
</evidence>
<keyword evidence="12" id="KW-0902">Two-component regulatory system</keyword>
<dbReference type="Gene3D" id="1.10.287.130">
    <property type="match status" value="1"/>
</dbReference>
<keyword evidence="4" id="KW-1003">Cell membrane</keyword>
<dbReference type="Gene3D" id="3.30.565.10">
    <property type="entry name" value="Histidine kinase-like ATPase, C-terminal domain"/>
    <property type="match status" value="1"/>
</dbReference>
<evidence type="ECO:0000256" key="1">
    <source>
        <dbReference type="ARBA" id="ARBA00000085"/>
    </source>
</evidence>
<dbReference type="InterPro" id="IPR005467">
    <property type="entry name" value="His_kinase_dom"/>
</dbReference>
<dbReference type="EC" id="2.7.13.3" evidence="3"/>
<reference evidence="17 18" key="1">
    <citation type="submission" date="2017-07" db="EMBL/GenBank/DDBJ databases">
        <title>The complete genome sequence of Bacillus mesonae strain H20-5, an efficient strain improving plant abiotic stress resistance.</title>
        <authorList>
            <person name="Kim S.Y."/>
            <person name="Song H."/>
            <person name="Sang M.K."/>
            <person name="Weon H.-Y."/>
            <person name="Song J."/>
        </authorList>
    </citation>
    <scope>NUCLEOTIDE SEQUENCE [LARGE SCALE GENOMIC DNA]</scope>
    <source>
        <strain evidence="17 18">H20-5</strain>
    </source>
</reference>
<evidence type="ECO:0000313" key="17">
    <source>
        <dbReference type="EMBL" id="AZU62909.1"/>
    </source>
</evidence>
<dbReference type="FunFam" id="3.30.565.10:FF:000006">
    <property type="entry name" value="Sensor histidine kinase WalK"/>
    <property type="match status" value="1"/>
</dbReference>
<evidence type="ECO:0000313" key="18">
    <source>
        <dbReference type="Proteomes" id="UP000282892"/>
    </source>
</evidence>
<evidence type="ECO:0000256" key="8">
    <source>
        <dbReference type="ARBA" id="ARBA00022741"/>
    </source>
</evidence>
<dbReference type="InterPro" id="IPR004358">
    <property type="entry name" value="Sig_transdc_His_kin-like_C"/>
</dbReference>
<dbReference type="FunFam" id="1.10.287.130:FF:000001">
    <property type="entry name" value="Two-component sensor histidine kinase"/>
    <property type="match status" value="1"/>
</dbReference>
<organism evidence="17 18">
    <name type="scientific">Neobacillus mesonae</name>
    <dbReference type="NCBI Taxonomy" id="1193713"/>
    <lineage>
        <taxon>Bacteria</taxon>
        <taxon>Bacillati</taxon>
        <taxon>Bacillota</taxon>
        <taxon>Bacilli</taxon>
        <taxon>Bacillales</taxon>
        <taxon>Bacillaceae</taxon>
        <taxon>Neobacillus</taxon>
    </lineage>
</organism>
<dbReference type="KEGG" id="nmk:CHR53_17555"/>
<dbReference type="GO" id="GO:0005524">
    <property type="term" value="F:ATP binding"/>
    <property type="evidence" value="ECO:0007669"/>
    <property type="project" value="UniProtKB-KW"/>
</dbReference>
<dbReference type="InterPro" id="IPR003660">
    <property type="entry name" value="HAMP_dom"/>
</dbReference>
<dbReference type="InterPro" id="IPR036097">
    <property type="entry name" value="HisK_dim/P_sf"/>
</dbReference>
<sequence length="479" mass="54925">MTQRKPMKFKYFYQQFSTHISIIIVAFLLLSLLFAHYLENLVYENKADELISYGEAILSDIKEAPLASDRIIDQYSNVLAARKMSFSMFDRDGNLYLVNNHGPAIKNLPRSDWEKVTKGQTIVVQSDYKSFDQDGVTFVVLPYIDHDKFYGGILLTSPISGSIKMIQQINKILLYTILISFGVSFLQSWYLSRIHVKRIQRLRDAASQVSAGNYNVHVDSSNYDEIGELANDFNNMVDKINVSMLEIESLENRRRQFMADVSHEMRTPLTTISGVIEGLKNNMIPEEDKERGINLVSQEAKRLIRLVNENLDYEKIRSNQIHLFKEEIQLTEVLEIIQEQLGLQAEEKNDQIIVDASTDLYVLADYDRLVQILINITKNSIQFTANGIIWLRGKADHNHVIIEIEDTGIGIDADEVENIWRRFYKADLSRTTNPYGEFGLGLSIVKQLVHLHNGDIKVFSEKGKGTKFVITFPKQSSLK</sequence>
<gene>
    <name evidence="17" type="ORF">CHR53_17555</name>
</gene>
<dbReference type="SMART" id="SM00304">
    <property type="entry name" value="HAMP"/>
    <property type="match status" value="1"/>
</dbReference>
<dbReference type="PROSITE" id="PS50109">
    <property type="entry name" value="HIS_KIN"/>
    <property type="match status" value="1"/>
</dbReference>
<dbReference type="InterPro" id="IPR036890">
    <property type="entry name" value="HATPase_C_sf"/>
</dbReference>
<dbReference type="GO" id="GO:0000155">
    <property type="term" value="F:phosphorelay sensor kinase activity"/>
    <property type="evidence" value="ECO:0007669"/>
    <property type="project" value="InterPro"/>
</dbReference>
<evidence type="ECO:0000256" key="11">
    <source>
        <dbReference type="ARBA" id="ARBA00022989"/>
    </source>
</evidence>
<keyword evidence="5" id="KW-0597">Phosphoprotein</keyword>
<dbReference type="OrthoDB" id="3436at2"/>
<dbReference type="SMART" id="SM00387">
    <property type="entry name" value="HATPase_c"/>
    <property type="match status" value="1"/>
</dbReference>
<feature type="transmembrane region" description="Helical" evidence="14">
    <location>
        <begin position="172"/>
        <end position="191"/>
    </location>
</feature>
<keyword evidence="10" id="KW-0067">ATP-binding</keyword>
<keyword evidence="13 14" id="KW-0472">Membrane</keyword>
<evidence type="ECO:0000256" key="3">
    <source>
        <dbReference type="ARBA" id="ARBA00012438"/>
    </source>
</evidence>
<name>A0A3T0I0P2_9BACI</name>
<evidence type="ECO:0000256" key="10">
    <source>
        <dbReference type="ARBA" id="ARBA00022840"/>
    </source>
</evidence>
<dbReference type="Gene3D" id="6.10.340.10">
    <property type="match status" value="1"/>
</dbReference>
<feature type="domain" description="Histidine kinase" evidence="15">
    <location>
        <begin position="260"/>
        <end position="476"/>
    </location>
</feature>
<evidence type="ECO:0000259" key="16">
    <source>
        <dbReference type="PROSITE" id="PS50885"/>
    </source>
</evidence>